<organism evidence="9 10">
    <name type="scientific">Psychroserpens burtonensis</name>
    <dbReference type="NCBI Taxonomy" id="49278"/>
    <lineage>
        <taxon>Bacteria</taxon>
        <taxon>Pseudomonadati</taxon>
        <taxon>Bacteroidota</taxon>
        <taxon>Flavobacteriia</taxon>
        <taxon>Flavobacteriales</taxon>
        <taxon>Flavobacteriaceae</taxon>
        <taxon>Psychroserpens</taxon>
    </lineage>
</organism>
<sequence length="505" mass="55546">MKKLTILAIGVLSVSNIMAQDISDALRYSQDEIQGTARFRALSGAFGALGGDMSAVSINPAGSAVFTKSHASLSLSSLNVDNDISYFNGRSSSSDSKIDLNQAGAAFVFQNTNESSSWKKFVLSVAYDKTANYDNQWFASGRNANSIDGYFLDYANGLRLDQISAFPGENLSDAYAEIGSTYGFGNQQAFLGYESFILEPGTDTDENTLYTSNIAPGTFNQQYDYVSQGYNGKFSFNAATQYEDKLYLGINLNTHFINYERSTFLNESNSNQDSLITNVGFENNLLTTGNGFSFQLGAILKLTNELRAGFTYNSPTWFTITEETSQNISTVQNDGDGSFSSFINPNIINIFPSYRLLSPGKITGSLAYVFGEQGLISFDYSRRDHTNTKFKPTSDPFFASQNNIMNNVFKVANTYRVGGEYKIKQISLRGGYRLEESPYADDSFYGDLTGYSLGIGYNFGNTKLDLTYDQAQRNTNNQLYSVGLTDAALLDTNNSNITLSLGFNL</sequence>
<proteinExistence type="inferred from homology"/>
<evidence type="ECO:0000256" key="5">
    <source>
        <dbReference type="ARBA" id="ARBA00022729"/>
    </source>
</evidence>
<evidence type="ECO:0000256" key="6">
    <source>
        <dbReference type="ARBA" id="ARBA00023136"/>
    </source>
</evidence>
<evidence type="ECO:0000256" key="8">
    <source>
        <dbReference type="SAM" id="SignalP"/>
    </source>
</evidence>
<evidence type="ECO:0000313" key="10">
    <source>
        <dbReference type="Proteomes" id="UP000321938"/>
    </source>
</evidence>
<keyword evidence="4" id="KW-0812">Transmembrane</keyword>
<dbReference type="SUPFAM" id="SSF56935">
    <property type="entry name" value="Porins"/>
    <property type="match status" value="1"/>
</dbReference>
<name>A0A5C7BBV3_9FLAO</name>
<comment type="caution">
    <text evidence="9">The sequence shown here is derived from an EMBL/GenBank/DDBJ whole genome shotgun (WGS) entry which is preliminary data.</text>
</comment>
<dbReference type="OrthoDB" id="9765571at2"/>
<dbReference type="GO" id="GO:0009279">
    <property type="term" value="C:cell outer membrane"/>
    <property type="evidence" value="ECO:0007669"/>
    <property type="project" value="UniProtKB-SubCell"/>
</dbReference>
<keyword evidence="6" id="KW-0472">Membrane</keyword>
<comment type="similarity">
    <text evidence="2">Belongs to the OmpP1/FadL family.</text>
</comment>
<evidence type="ECO:0000313" key="9">
    <source>
        <dbReference type="EMBL" id="TXE18663.1"/>
    </source>
</evidence>
<dbReference type="AlphaFoldDB" id="A0A5C7BBV3"/>
<feature type="signal peptide" evidence="8">
    <location>
        <begin position="1"/>
        <end position="19"/>
    </location>
</feature>
<feature type="chain" id="PRO_5022822643" evidence="8">
    <location>
        <begin position="20"/>
        <end position="505"/>
    </location>
</feature>
<dbReference type="PANTHER" id="PTHR35093">
    <property type="entry name" value="OUTER MEMBRANE PROTEIN NMB0088-RELATED"/>
    <property type="match status" value="1"/>
</dbReference>
<keyword evidence="5 8" id="KW-0732">Signal</keyword>
<evidence type="ECO:0000256" key="3">
    <source>
        <dbReference type="ARBA" id="ARBA00022452"/>
    </source>
</evidence>
<dbReference type="EMBL" id="VOSB01000007">
    <property type="protein sequence ID" value="TXE18663.1"/>
    <property type="molecule type" value="Genomic_DNA"/>
</dbReference>
<dbReference type="GO" id="GO:0015483">
    <property type="term" value="F:long-chain fatty acid transporting porin activity"/>
    <property type="evidence" value="ECO:0007669"/>
    <property type="project" value="TreeGrafter"/>
</dbReference>
<protein>
    <submittedName>
        <fullName evidence="9">Transporter</fullName>
    </submittedName>
</protein>
<evidence type="ECO:0000256" key="1">
    <source>
        <dbReference type="ARBA" id="ARBA00004571"/>
    </source>
</evidence>
<dbReference type="RefSeq" id="WP_028873729.1">
    <property type="nucleotide sequence ID" value="NZ_VOSB01000007.1"/>
</dbReference>
<keyword evidence="10" id="KW-1185">Reference proteome</keyword>
<comment type="subcellular location">
    <subcellularLocation>
        <location evidence="1">Cell outer membrane</location>
        <topology evidence="1">Multi-pass membrane protein</topology>
    </subcellularLocation>
</comment>
<gene>
    <name evidence="9" type="ORF">ES692_06370</name>
</gene>
<accession>A0A5C7BBV3</accession>
<dbReference type="Gene3D" id="2.40.160.60">
    <property type="entry name" value="Outer membrane protein transport protein (OMPP1/FadL/TodX)"/>
    <property type="match status" value="1"/>
</dbReference>
<dbReference type="InterPro" id="IPR005017">
    <property type="entry name" value="OMPP1/FadL/TodX"/>
</dbReference>
<evidence type="ECO:0000256" key="7">
    <source>
        <dbReference type="ARBA" id="ARBA00023237"/>
    </source>
</evidence>
<dbReference type="PANTHER" id="PTHR35093:SF8">
    <property type="entry name" value="OUTER MEMBRANE PROTEIN NMB0088-RELATED"/>
    <property type="match status" value="1"/>
</dbReference>
<keyword evidence="7" id="KW-0998">Cell outer membrane</keyword>
<keyword evidence="3" id="KW-1134">Transmembrane beta strand</keyword>
<dbReference type="STRING" id="1123037.GCA_000425305_02065"/>
<evidence type="ECO:0000256" key="4">
    <source>
        <dbReference type="ARBA" id="ARBA00022692"/>
    </source>
</evidence>
<dbReference type="Proteomes" id="UP000321938">
    <property type="component" value="Unassembled WGS sequence"/>
</dbReference>
<reference evidence="9 10" key="1">
    <citation type="submission" date="2019-08" db="EMBL/GenBank/DDBJ databases">
        <title>Genome of Psychroserpens burtonensis ACAM 167.</title>
        <authorList>
            <person name="Bowman J.P."/>
        </authorList>
    </citation>
    <scope>NUCLEOTIDE SEQUENCE [LARGE SCALE GENOMIC DNA]</scope>
    <source>
        <strain evidence="9 10">ACAM 167</strain>
    </source>
</reference>
<evidence type="ECO:0000256" key="2">
    <source>
        <dbReference type="ARBA" id="ARBA00008163"/>
    </source>
</evidence>